<dbReference type="InterPro" id="IPR004938">
    <property type="entry name" value="XG_FTase"/>
</dbReference>
<dbReference type="EC" id="2.4.1.-" evidence="7"/>
<name>A0A6G1BHZ1_9ORYZ</name>
<dbReference type="GO" id="GO:0008107">
    <property type="term" value="F:galactoside 2-alpha-L-fucosyltransferase activity"/>
    <property type="evidence" value="ECO:0007669"/>
    <property type="project" value="InterPro"/>
</dbReference>
<evidence type="ECO:0000256" key="3">
    <source>
        <dbReference type="ARBA" id="ARBA00022679"/>
    </source>
</evidence>
<evidence type="ECO:0000313" key="9">
    <source>
        <dbReference type="Proteomes" id="UP000479710"/>
    </source>
</evidence>
<keyword evidence="4 7" id="KW-0333">Golgi apparatus</keyword>
<dbReference type="PANTHER" id="PTHR31889">
    <property type="entry name" value="FUCOSYLTRANSFERASE 2-RELATED"/>
    <property type="match status" value="1"/>
</dbReference>
<proteinExistence type="inferred from homology"/>
<reference evidence="8 9" key="1">
    <citation type="submission" date="2019-11" db="EMBL/GenBank/DDBJ databases">
        <title>Whole genome sequence of Oryza granulata.</title>
        <authorList>
            <person name="Li W."/>
        </authorList>
    </citation>
    <scope>NUCLEOTIDE SEQUENCE [LARGE SCALE GENOMIC DNA]</scope>
    <source>
        <strain evidence="9">cv. Menghai</strain>
        <tissue evidence="8">Leaf</tissue>
    </source>
</reference>
<evidence type="ECO:0000256" key="2">
    <source>
        <dbReference type="ARBA" id="ARBA00022676"/>
    </source>
</evidence>
<dbReference type="Proteomes" id="UP000479710">
    <property type="component" value="Unassembled WGS sequence"/>
</dbReference>
<comment type="caution">
    <text evidence="8">The sequence shown here is derived from an EMBL/GenBank/DDBJ whole genome shotgun (WGS) entry which is preliminary data.</text>
</comment>
<dbReference type="GO" id="GO:0032580">
    <property type="term" value="C:Golgi cisterna membrane"/>
    <property type="evidence" value="ECO:0007669"/>
    <property type="project" value="UniProtKB-SubCell"/>
</dbReference>
<comment type="similarity">
    <text evidence="1 7">Belongs to the glycosyltransferase 37 family.</text>
</comment>
<keyword evidence="6 7" id="KW-0961">Cell wall biogenesis/degradation</keyword>
<dbReference type="GO" id="GO:0042546">
    <property type="term" value="P:cell wall biogenesis"/>
    <property type="evidence" value="ECO:0007669"/>
    <property type="project" value="InterPro"/>
</dbReference>
<keyword evidence="3 7" id="KW-0808">Transferase</keyword>
<accession>A0A6G1BHZ1</accession>
<dbReference type="FunFam" id="3.40.50.11340:FF:000005">
    <property type="entry name" value="Galactoside 2-alpha-L-fucosyltransferase"/>
    <property type="match status" value="1"/>
</dbReference>
<dbReference type="OrthoDB" id="428346at2759"/>
<dbReference type="GO" id="GO:0071555">
    <property type="term" value="P:cell wall organization"/>
    <property type="evidence" value="ECO:0007669"/>
    <property type="project" value="UniProtKB-UniRule"/>
</dbReference>
<keyword evidence="9" id="KW-1185">Reference proteome</keyword>
<comment type="subcellular location">
    <subcellularLocation>
        <location evidence="7">Golgi apparatus</location>
        <location evidence="7">Golgi stack membrane</location>
        <topology evidence="7">Single-pass type II membrane protein</topology>
    </subcellularLocation>
</comment>
<keyword evidence="2 7" id="KW-0328">Glycosyltransferase</keyword>
<evidence type="ECO:0000256" key="1">
    <source>
        <dbReference type="ARBA" id="ARBA00010481"/>
    </source>
</evidence>
<evidence type="ECO:0000256" key="5">
    <source>
        <dbReference type="ARBA" id="ARBA00023180"/>
    </source>
</evidence>
<dbReference type="EMBL" id="SPHZ02000012">
    <property type="protein sequence ID" value="KAF0887540.1"/>
    <property type="molecule type" value="Genomic_DNA"/>
</dbReference>
<sequence>MELGSERLNAVVVALVMTMPPGVVIIGGRVAGAPAVWIQKTVDGLRRGSGDAAFLHPSASHHDRLSSGLLVSTKNPATAAQAGKSVASPECKYIVSISYSGLGNRILAAASAFLYAVLTDRVVLIDPSNDMDGLFCEPFPVTTWLLPPDFPVSGYTNFSVDTAESYGNMLKNKVVRNDDDVSMAAQLLSPLVYVHLNHDYTDHDKLFYCDDDQRLLWRVQWLVIRTDSYIVPGLFLVTGFQEELGKLFPEPDIVFHHIGRYLFHPNNLVTRYYQAYLSTAQKRVGIQVRFFGAHLNSPELVEQITTCTQNQSLLPEVLNAGSEPMTLPASGSANSDAVLVTSLKSWYYEQIKSMYWEHAAAR</sequence>
<comment type="function">
    <text evidence="7">May be involved in cell wall biosynthesis.</text>
</comment>
<dbReference type="PANTHER" id="PTHR31889:SF14">
    <property type="entry name" value="FUCOSYLTRANSFERASE"/>
    <property type="match status" value="1"/>
</dbReference>
<keyword evidence="5" id="KW-0325">Glycoprotein</keyword>
<gene>
    <name evidence="8" type="ORF">E2562_002269</name>
</gene>
<dbReference type="Pfam" id="PF03254">
    <property type="entry name" value="XG_FTase"/>
    <property type="match status" value="1"/>
</dbReference>
<dbReference type="Gene3D" id="3.40.50.11340">
    <property type="match status" value="1"/>
</dbReference>
<evidence type="ECO:0000256" key="4">
    <source>
        <dbReference type="ARBA" id="ARBA00023034"/>
    </source>
</evidence>
<evidence type="ECO:0000256" key="6">
    <source>
        <dbReference type="ARBA" id="ARBA00023316"/>
    </source>
</evidence>
<organism evidence="8 9">
    <name type="scientific">Oryza meyeriana var. granulata</name>
    <dbReference type="NCBI Taxonomy" id="110450"/>
    <lineage>
        <taxon>Eukaryota</taxon>
        <taxon>Viridiplantae</taxon>
        <taxon>Streptophyta</taxon>
        <taxon>Embryophyta</taxon>
        <taxon>Tracheophyta</taxon>
        <taxon>Spermatophyta</taxon>
        <taxon>Magnoliopsida</taxon>
        <taxon>Liliopsida</taxon>
        <taxon>Poales</taxon>
        <taxon>Poaceae</taxon>
        <taxon>BOP clade</taxon>
        <taxon>Oryzoideae</taxon>
        <taxon>Oryzeae</taxon>
        <taxon>Oryzinae</taxon>
        <taxon>Oryza</taxon>
        <taxon>Oryza meyeriana</taxon>
    </lineage>
</organism>
<evidence type="ECO:0000256" key="7">
    <source>
        <dbReference type="RuleBase" id="RU367004"/>
    </source>
</evidence>
<dbReference type="AlphaFoldDB" id="A0A6G1BHZ1"/>
<evidence type="ECO:0000313" key="8">
    <source>
        <dbReference type="EMBL" id="KAF0887540.1"/>
    </source>
</evidence>
<dbReference type="GO" id="GO:0009969">
    <property type="term" value="P:xyloglucan biosynthetic process"/>
    <property type="evidence" value="ECO:0007669"/>
    <property type="project" value="TreeGrafter"/>
</dbReference>
<protein>
    <recommendedName>
        <fullName evidence="7">Fucosyltransferase</fullName>
        <ecNumber evidence="7">2.4.1.-</ecNumber>
    </recommendedName>
</protein>